<evidence type="ECO:0000256" key="6">
    <source>
        <dbReference type="RuleBase" id="RU003915"/>
    </source>
</evidence>
<gene>
    <name evidence="8" type="ORF">SAMN04488051_11163</name>
</gene>
<comment type="similarity">
    <text evidence="2 6">Belongs to the FKBP-type PPIase family.</text>
</comment>
<name>A0A1H4FLB1_ALKAM</name>
<evidence type="ECO:0000256" key="2">
    <source>
        <dbReference type="ARBA" id="ARBA00006577"/>
    </source>
</evidence>
<dbReference type="EMBL" id="FNRM01000011">
    <property type="protein sequence ID" value="SEA98153.1"/>
    <property type="molecule type" value="Genomic_DNA"/>
</dbReference>
<evidence type="ECO:0000256" key="5">
    <source>
        <dbReference type="PROSITE-ProRule" id="PRU00277"/>
    </source>
</evidence>
<dbReference type="Proteomes" id="UP000198773">
    <property type="component" value="Unassembled WGS sequence"/>
</dbReference>
<dbReference type="InterPro" id="IPR046357">
    <property type="entry name" value="PPIase_dom_sf"/>
</dbReference>
<proteinExistence type="inferred from homology"/>
<dbReference type="EC" id="5.2.1.8" evidence="6"/>
<keyword evidence="4 5" id="KW-0413">Isomerase</keyword>
<dbReference type="SUPFAM" id="SSF54534">
    <property type="entry name" value="FKBP-like"/>
    <property type="match status" value="1"/>
</dbReference>
<evidence type="ECO:0000259" key="7">
    <source>
        <dbReference type="PROSITE" id="PS50059"/>
    </source>
</evidence>
<dbReference type="InterPro" id="IPR001179">
    <property type="entry name" value="PPIase_FKBP_dom"/>
</dbReference>
<dbReference type="NCBIfam" id="NF011676">
    <property type="entry name" value="PRK15095.1"/>
    <property type="match status" value="1"/>
</dbReference>
<dbReference type="InterPro" id="IPR048261">
    <property type="entry name" value="SlpA/SlyD-like_ins_sf"/>
</dbReference>
<dbReference type="PANTHER" id="PTHR47861:SF4">
    <property type="entry name" value="FKBP-TYPE 16 KDA PEPTIDYL-PROLYL CIS-TRANS ISOMERASE"/>
    <property type="match status" value="1"/>
</dbReference>
<dbReference type="RefSeq" id="WP_091344952.1">
    <property type="nucleotide sequence ID" value="NZ_FNRM01000011.1"/>
</dbReference>
<feature type="domain" description="PPIase FKBP-type" evidence="7">
    <location>
        <begin position="14"/>
        <end position="79"/>
    </location>
</feature>
<dbReference type="PROSITE" id="PS50059">
    <property type="entry name" value="FKBP_PPIASE"/>
    <property type="match status" value="1"/>
</dbReference>
<evidence type="ECO:0000313" key="8">
    <source>
        <dbReference type="EMBL" id="SEA98153.1"/>
    </source>
</evidence>
<dbReference type="PANTHER" id="PTHR47861">
    <property type="entry name" value="FKBP-TYPE PEPTIDYL-PROLYL CIS-TRANS ISOMERASE SLYD"/>
    <property type="match status" value="1"/>
</dbReference>
<dbReference type="STRING" id="152573.SAMN04488051_11163"/>
<keyword evidence="3 5" id="KW-0697">Rotamase</keyword>
<dbReference type="OrthoDB" id="9808891at2"/>
<protein>
    <recommendedName>
        <fullName evidence="6">Peptidyl-prolyl cis-trans isomerase</fullName>
        <ecNumber evidence="6">5.2.1.8</ecNumber>
    </recommendedName>
</protein>
<reference evidence="8 9" key="1">
    <citation type="submission" date="2016-10" db="EMBL/GenBank/DDBJ databases">
        <authorList>
            <person name="de Groot N.N."/>
        </authorList>
    </citation>
    <scope>NUCLEOTIDE SEQUENCE [LARGE SCALE GENOMIC DNA]</scope>
    <source>
        <strain evidence="8 9">CGMCC 1.3430</strain>
    </source>
</reference>
<evidence type="ECO:0000256" key="1">
    <source>
        <dbReference type="ARBA" id="ARBA00000971"/>
    </source>
</evidence>
<organism evidence="8 9">
    <name type="scientific">Alkalimonas amylolytica</name>
    <dbReference type="NCBI Taxonomy" id="152573"/>
    <lineage>
        <taxon>Bacteria</taxon>
        <taxon>Pseudomonadati</taxon>
        <taxon>Pseudomonadota</taxon>
        <taxon>Gammaproteobacteria</taxon>
        <taxon>Alkalimonas</taxon>
    </lineage>
</organism>
<comment type="catalytic activity">
    <reaction evidence="1 5 6">
        <text>[protein]-peptidylproline (omega=180) = [protein]-peptidylproline (omega=0)</text>
        <dbReference type="Rhea" id="RHEA:16237"/>
        <dbReference type="Rhea" id="RHEA-COMP:10747"/>
        <dbReference type="Rhea" id="RHEA-COMP:10748"/>
        <dbReference type="ChEBI" id="CHEBI:83833"/>
        <dbReference type="ChEBI" id="CHEBI:83834"/>
        <dbReference type="EC" id="5.2.1.8"/>
    </reaction>
</comment>
<dbReference type="Pfam" id="PF00254">
    <property type="entry name" value="FKBP_C"/>
    <property type="match status" value="1"/>
</dbReference>
<evidence type="ECO:0000313" key="9">
    <source>
        <dbReference type="Proteomes" id="UP000198773"/>
    </source>
</evidence>
<dbReference type="AlphaFoldDB" id="A0A1H4FLB1"/>
<sequence>MTTPNPGNQGIRTDSTVIFHVDIKLSDGSAAESTRVHNKPARIRMGDGSVSPAFEAQLLGKHASDKLTFTLAPEDAYGQPNPDNIYYLDRSKFSSDSPAEVGMIIGFTMPDGSELPGLVREVAGQSVTVDFNHPLAGQTLTFQLEILEVQ</sequence>
<dbReference type="Gene3D" id="3.10.50.40">
    <property type="match status" value="1"/>
</dbReference>
<evidence type="ECO:0000256" key="3">
    <source>
        <dbReference type="ARBA" id="ARBA00023110"/>
    </source>
</evidence>
<accession>A0A1H4FLB1</accession>
<dbReference type="GO" id="GO:0003755">
    <property type="term" value="F:peptidyl-prolyl cis-trans isomerase activity"/>
    <property type="evidence" value="ECO:0007669"/>
    <property type="project" value="UniProtKB-UniRule"/>
</dbReference>
<keyword evidence="9" id="KW-1185">Reference proteome</keyword>
<evidence type="ECO:0000256" key="4">
    <source>
        <dbReference type="ARBA" id="ARBA00023235"/>
    </source>
</evidence>
<dbReference type="Gene3D" id="2.40.10.330">
    <property type="match status" value="1"/>
</dbReference>